<keyword evidence="2 4" id="KW-0472">Membrane</keyword>
<name>A0A2A4G8X2_9FLAO</name>
<feature type="domain" description="OmpA-like" evidence="5">
    <location>
        <begin position="239"/>
        <end position="356"/>
    </location>
</feature>
<dbReference type="Proteomes" id="UP000219559">
    <property type="component" value="Unassembled WGS sequence"/>
</dbReference>
<dbReference type="EMBL" id="NBWU01000003">
    <property type="protein sequence ID" value="PCE64420.1"/>
    <property type="molecule type" value="Genomic_DNA"/>
</dbReference>
<dbReference type="PRINTS" id="PR01021">
    <property type="entry name" value="OMPADOMAIN"/>
</dbReference>
<dbReference type="PROSITE" id="PS51123">
    <property type="entry name" value="OMPA_2"/>
    <property type="match status" value="1"/>
</dbReference>
<sequence length="365" mass="41636">MSLDNYRNTLLALMMMAIGVQGISQNLIQNPSFEVYNDCPKEHGTFAEDIPHWGSPTEGSTDYFNVCSTSMGVSNFIGDQEPQDGDAYAGFYMYAPNDYREYVQTKLAEPLKPGISYEVSFYVSLSDKSYYGVKKFGVLFAKDELKSSVRQVLTKGELVTKLYNGFHFIELFNIKKTIEQEKWVKISGEFVAKGYERYMVIGNYHKNDRTDLMETQAQGAKKASYYYIDNVHVEALTDFSLGVTHVFDNLNFETDKFEIKGPAIKELKRLHSYLKQDSRYHIAIMGHTDNVGGSDYNHELSQKRAKAVSDYLIKLGIDKGRIQWEGYGNDKPVDTNNTEIGRKTNRRVEFVITEFDDADVEEGGF</sequence>
<comment type="subcellular location">
    <subcellularLocation>
        <location evidence="1">Cell outer membrane</location>
    </subcellularLocation>
</comment>
<dbReference type="PANTHER" id="PTHR30329">
    <property type="entry name" value="STATOR ELEMENT OF FLAGELLAR MOTOR COMPLEX"/>
    <property type="match status" value="1"/>
</dbReference>
<dbReference type="GO" id="GO:0009279">
    <property type="term" value="C:cell outer membrane"/>
    <property type="evidence" value="ECO:0007669"/>
    <property type="project" value="UniProtKB-SubCell"/>
</dbReference>
<dbReference type="OrthoDB" id="9782229at2"/>
<evidence type="ECO:0000313" key="6">
    <source>
        <dbReference type="EMBL" id="PCE64420.1"/>
    </source>
</evidence>
<evidence type="ECO:0000259" key="5">
    <source>
        <dbReference type="PROSITE" id="PS51123"/>
    </source>
</evidence>
<accession>A0A2A4G8X2</accession>
<protein>
    <recommendedName>
        <fullName evidence="5">OmpA-like domain-containing protein</fullName>
    </recommendedName>
</protein>
<dbReference type="InterPro" id="IPR050330">
    <property type="entry name" value="Bact_OuterMem_StrucFunc"/>
</dbReference>
<dbReference type="CDD" id="cd07185">
    <property type="entry name" value="OmpA_C-like"/>
    <property type="match status" value="1"/>
</dbReference>
<dbReference type="InterPro" id="IPR036737">
    <property type="entry name" value="OmpA-like_sf"/>
</dbReference>
<evidence type="ECO:0000313" key="7">
    <source>
        <dbReference type="Proteomes" id="UP000219559"/>
    </source>
</evidence>
<dbReference type="InterPro" id="IPR006690">
    <property type="entry name" value="OMPA-like_CS"/>
</dbReference>
<gene>
    <name evidence="6" type="ORF">B7P33_09020</name>
</gene>
<evidence type="ECO:0000256" key="2">
    <source>
        <dbReference type="ARBA" id="ARBA00023136"/>
    </source>
</evidence>
<evidence type="ECO:0000256" key="3">
    <source>
        <dbReference type="ARBA" id="ARBA00023237"/>
    </source>
</evidence>
<evidence type="ECO:0000256" key="4">
    <source>
        <dbReference type="PROSITE-ProRule" id="PRU00473"/>
    </source>
</evidence>
<dbReference type="InterPro" id="IPR006665">
    <property type="entry name" value="OmpA-like"/>
</dbReference>
<dbReference type="InterPro" id="IPR006664">
    <property type="entry name" value="OMP_bac"/>
</dbReference>
<dbReference type="Gene3D" id="3.30.1330.60">
    <property type="entry name" value="OmpA-like domain"/>
    <property type="match status" value="1"/>
</dbReference>
<reference evidence="6 7" key="1">
    <citation type="submission" date="2017-04" db="EMBL/GenBank/DDBJ databases">
        <title>A new member of the family Flavobacteriaceae isolated from ascidians.</title>
        <authorList>
            <person name="Chen L."/>
        </authorList>
    </citation>
    <scope>NUCLEOTIDE SEQUENCE [LARGE SCALE GENOMIC DNA]</scope>
    <source>
        <strain evidence="6 7">HQA918</strain>
    </source>
</reference>
<dbReference type="SUPFAM" id="SSF103088">
    <property type="entry name" value="OmpA-like"/>
    <property type="match status" value="1"/>
</dbReference>
<dbReference type="AlphaFoldDB" id="A0A2A4G8X2"/>
<keyword evidence="7" id="KW-1185">Reference proteome</keyword>
<dbReference type="Gene3D" id="2.60.120.260">
    <property type="entry name" value="Galactose-binding domain-like"/>
    <property type="match status" value="1"/>
</dbReference>
<dbReference type="RefSeq" id="WP_097440542.1">
    <property type="nucleotide sequence ID" value="NZ_KZ300476.1"/>
</dbReference>
<keyword evidence="3" id="KW-0998">Cell outer membrane</keyword>
<dbReference type="PANTHER" id="PTHR30329:SF21">
    <property type="entry name" value="LIPOPROTEIN YIAD-RELATED"/>
    <property type="match status" value="1"/>
</dbReference>
<comment type="caution">
    <text evidence="6">The sequence shown here is derived from an EMBL/GenBank/DDBJ whole genome shotgun (WGS) entry which is preliminary data.</text>
</comment>
<organism evidence="6 7">
    <name type="scientific">Sediminicola luteus</name>
    <dbReference type="NCBI Taxonomy" id="319238"/>
    <lineage>
        <taxon>Bacteria</taxon>
        <taxon>Pseudomonadati</taxon>
        <taxon>Bacteroidota</taxon>
        <taxon>Flavobacteriia</taxon>
        <taxon>Flavobacteriales</taxon>
        <taxon>Flavobacteriaceae</taxon>
        <taxon>Sediminicola</taxon>
    </lineage>
</organism>
<evidence type="ECO:0000256" key="1">
    <source>
        <dbReference type="ARBA" id="ARBA00004442"/>
    </source>
</evidence>
<dbReference type="PROSITE" id="PS01068">
    <property type="entry name" value="OMPA_1"/>
    <property type="match status" value="1"/>
</dbReference>
<proteinExistence type="predicted"/>
<dbReference type="Pfam" id="PF00691">
    <property type="entry name" value="OmpA"/>
    <property type="match status" value="1"/>
</dbReference>